<sequence>MKAGDGENNEIVVGGGGGGGTTGGTFQCPPGMEGFWQALSADLAYAQACLVCALLVSRVPWKFASFLH</sequence>
<proteinExistence type="predicted"/>
<evidence type="ECO:0000313" key="2">
    <source>
        <dbReference type="Proteomes" id="UP000281553"/>
    </source>
</evidence>
<name>A0A3P6QAV9_DIBLA</name>
<reference evidence="1 2" key="1">
    <citation type="submission" date="2018-11" db="EMBL/GenBank/DDBJ databases">
        <authorList>
            <consortium name="Pathogen Informatics"/>
        </authorList>
    </citation>
    <scope>NUCLEOTIDE SEQUENCE [LARGE SCALE GENOMIC DNA]</scope>
</reference>
<dbReference type="EMBL" id="UYRU01012986">
    <property type="protein sequence ID" value="VDK48666.1"/>
    <property type="molecule type" value="Genomic_DNA"/>
</dbReference>
<protein>
    <submittedName>
        <fullName evidence="1">Uncharacterized protein</fullName>
    </submittedName>
</protein>
<accession>A0A3P6QAV9</accession>
<gene>
    <name evidence="1" type="ORF">DILT_LOCUS1674</name>
</gene>
<organism evidence="1 2">
    <name type="scientific">Dibothriocephalus latus</name>
    <name type="common">Fish tapeworm</name>
    <name type="synonym">Diphyllobothrium latum</name>
    <dbReference type="NCBI Taxonomy" id="60516"/>
    <lineage>
        <taxon>Eukaryota</taxon>
        <taxon>Metazoa</taxon>
        <taxon>Spiralia</taxon>
        <taxon>Lophotrochozoa</taxon>
        <taxon>Platyhelminthes</taxon>
        <taxon>Cestoda</taxon>
        <taxon>Eucestoda</taxon>
        <taxon>Diphyllobothriidea</taxon>
        <taxon>Diphyllobothriidae</taxon>
        <taxon>Dibothriocephalus</taxon>
    </lineage>
</organism>
<dbReference type="AlphaFoldDB" id="A0A3P6QAV9"/>
<keyword evidence="2" id="KW-1185">Reference proteome</keyword>
<evidence type="ECO:0000313" key="1">
    <source>
        <dbReference type="EMBL" id="VDK48666.1"/>
    </source>
</evidence>
<dbReference type="Proteomes" id="UP000281553">
    <property type="component" value="Unassembled WGS sequence"/>
</dbReference>